<gene>
    <name evidence="5" type="ORF">DW888_17330</name>
</gene>
<dbReference type="PANTHER" id="PTHR31302">
    <property type="entry name" value="TRANSMEMBRANE PROTEIN WITH METALLOPHOSPHOESTERASE DOMAIN-RELATED"/>
    <property type="match status" value="1"/>
</dbReference>
<protein>
    <submittedName>
        <fullName evidence="5">Metallophosphoesterase</fullName>
    </submittedName>
</protein>
<reference evidence="5 6" key="1">
    <citation type="submission" date="2018-08" db="EMBL/GenBank/DDBJ databases">
        <title>A genome reference for cultivated species of the human gut microbiota.</title>
        <authorList>
            <person name="Zou Y."/>
            <person name="Xue W."/>
            <person name="Luo G."/>
        </authorList>
    </citation>
    <scope>NUCLEOTIDE SEQUENCE [LARGE SCALE GENOMIC DNA]</scope>
    <source>
        <strain evidence="5 6">AM40-30BH</strain>
    </source>
</reference>
<dbReference type="GO" id="GO:0046872">
    <property type="term" value="F:metal ion binding"/>
    <property type="evidence" value="ECO:0007669"/>
    <property type="project" value="UniProtKB-KW"/>
</dbReference>
<sequence length="387" mass="43796">MLQRIFIFLTLIVILPDIYIYQMFIARQMVHPVLKVLYWAPSFFLLAGLICLTFFTPEDFVSQHMRGIGWFAVVLFLFALPKLTFMLCSVIGLPFNYLLHWPKTPFVYAGLVLAVINAGVILYGSLIGKTQFEVKEVAYYSSKLPPAFKGYRIVQLSDIHIGSWEGNARALQRMVDLVNAQHPDLIVFTGDLVNNQAKELDGFQQILSGLHAKDGVYSVLGNHDYGPYYKWESQRAQVENLADLKKREAEMGWKLLNNEHVILHQGNDSIALIGVENEGEPPFSQHGDLTKAMQGTEGMFQLLLSHNPTHWRREVLPQSPIDLMLAGHTHAMQMALGHHSPSSFVYPEWSGMYSEEGRNLYVNVGLGFVGLPFRFGAWPEITVITLN</sequence>
<dbReference type="InterPro" id="IPR051158">
    <property type="entry name" value="Metallophosphoesterase_sf"/>
</dbReference>
<keyword evidence="2" id="KW-0378">Hydrolase</keyword>
<evidence type="ECO:0000256" key="3">
    <source>
        <dbReference type="SAM" id="Phobius"/>
    </source>
</evidence>
<dbReference type="GO" id="GO:0009245">
    <property type="term" value="P:lipid A biosynthetic process"/>
    <property type="evidence" value="ECO:0007669"/>
    <property type="project" value="TreeGrafter"/>
</dbReference>
<dbReference type="PANTHER" id="PTHR31302:SF31">
    <property type="entry name" value="PHOSPHODIESTERASE YAEI"/>
    <property type="match status" value="1"/>
</dbReference>
<evidence type="ECO:0000256" key="1">
    <source>
        <dbReference type="ARBA" id="ARBA00022723"/>
    </source>
</evidence>
<dbReference type="RefSeq" id="WP_025868153.1">
    <property type="nucleotide sequence ID" value="NZ_CABJFV010000020.1"/>
</dbReference>
<keyword evidence="3" id="KW-0472">Membrane</keyword>
<keyword evidence="3" id="KW-0812">Transmembrane</keyword>
<dbReference type="GeneID" id="69501563"/>
<dbReference type="InterPro" id="IPR029052">
    <property type="entry name" value="Metallo-depent_PP-like"/>
</dbReference>
<feature type="transmembrane region" description="Helical" evidence="3">
    <location>
        <begin position="5"/>
        <end position="24"/>
    </location>
</feature>
<dbReference type="AlphaFoldDB" id="A0A413VEE5"/>
<evidence type="ECO:0000256" key="2">
    <source>
        <dbReference type="ARBA" id="ARBA00022801"/>
    </source>
</evidence>
<evidence type="ECO:0000313" key="6">
    <source>
        <dbReference type="Proteomes" id="UP000284379"/>
    </source>
</evidence>
<dbReference type="CDD" id="cd07385">
    <property type="entry name" value="MPP_YkuE_C"/>
    <property type="match status" value="1"/>
</dbReference>
<keyword evidence="1" id="KW-0479">Metal-binding</keyword>
<dbReference type="Gene3D" id="3.60.21.10">
    <property type="match status" value="1"/>
</dbReference>
<dbReference type="GO" id="GO:0008758">
    <property type="term" value="F:UDP-2,3-diacylglucosamine hydrolase activity"/>
    <property type="evidence" value="ECO:0007669"/>
    <property type="project" value="TreeGrafter"/>
</dbReference>
<feature type="domain" description="Calcineurin-like phosphoesterase" evidence="4">
    <location>
        <begin position="152"/>
        <end position="331"/>
    </location>
</feature>
<dbReference type="SUPFAM" id="SSF56300">
    <property type="entry name" value="Metallo-dependent phosphatases"/>
    <property type="match status" value="1"/>
</dbReference>
<feature type="transmembrane region" description="Helical" evidence="3">
    <location>
        <begin position="36"/>
        <end position="56"/>
    </location>
</feature>
<name>A0A413VEE5_9BACE</name>
<evidence type="ECO:0000259" key="4">
    <source>
        <dbReference type="Pfam" id="PF00149"/>
    </source>
</evidence>
<evidence type="ECO:0000313" key="5">
    <source>
        <dbReference type="EMBL" id="RHB31894.1"/>
    </source>
</evidence>
<proteinExistence type="predicted"/>
<comment type="caution">
    <text evidence="5">The sequence shown here is derived from an EMBL/GenBank/DDBJ whole genome shotgun (WGS) entry which is preliminary data.</text>
</comment>
<dbReference type="Pfam" id="PF00149">
    <property type="entry name" value="Metallophos"/>
    <property type="match status" value="1"/>
</dbReference>
<feature type="transmembrane region" description="Helical" evidence="3">
    <location>
        <begin position="68"/>
        <end position="93"/>
    </location>
</feature>
<feature type="transmembrane region" description="Helical" evidence="3">
    <location>
        <begin position="105"/>
        <end position="126"/>
    </location>
</feature>
<dbReference type="GO" id="GO:0016020">
    <property type="term" value="C:membrane"/>
    <property type="evidence" value="ECO:0007669"/>
    <property type="project" value="GOC"/>
</dbReference>
<dbReference type="Proteomes" id="UP000284379">
    <property type="component" value="Unassembled WGS sequence"/>
</dbReference>
<dbReference type="InterPro" id="IPR004843">
    <property type="entry name" value="Calcineurin-like_PHP"/>
</dbReference>
<dbReference type="EMBL" id="QSGO01000020">
    <property type="protein sequence ID" value="RHB31894.1"/>
    <property type="molecule type" value="Genomic_DNA"/>
</dbReference>
<accession>A0A413VEE5</accession>
<organism evidence="5 6">
    <name type="scientific">Bacteroides nordii</name>
    <dbReference type="NCBI Taxonomy" id="291645"/>
    <lineage>
        <taxon>Bacteria</taxon>
        <taxon>Pseudomonadati</taxon>
        <taxon>Bacteroidota</taxon>
        <taxon>Bacteroidia</taxon>
        <taxon>Bacteroidales</taxon>
        <taxon>Bacteroidaceae</taxon>
        <taxon>Bacteroides</taxon>
    </lineage>
</organism>
<keyword evidence="3" id="KW-1133">Transmembrane helix</keyword>